<gene>
    <name evidence="1" type="ORF">L195_g061019</name>
</gene>
<reference evidence="1 2" key="2">
    <citation type="journal article" date="2017" name="Front. Plant Sci.">
        <title>Gene Classification and Mining of Molecular Markers Useful in Red Clover (Trifolium pratense) Breeding.</title>
        <authorList>
            <person name="Istvanek J."/>
            <person name="Dluhosova J."/>
            <person name="Dluhos P."/>
            <person name="Patkova L."/>
            <person name="Nedelnik J."/>
            <person name="Repkova J."/>
        </authorList>
    </citation>
    <scope>NUCLEOTIDE SEQUENCE [LARGE SCALE GENOMIC DNA]</scope>
    <source>
        <strain evidence="2">cv. Tatra</strain>
        <tissue evidence="1">Young leaves</tissue>
    </source>
</reference>
<sequence length="39" mass="4138">MFFIIPSRTSLVSLASGDKSLSTVGPSISWCLKFGFSLG</sequence>
<evidence type="ECO:0000313" key="2">
    <source>
        <dbReference type="Proteomes" id="UP000236291"/>
    </source>
</evidence>
<dbReference type="EMBL" id="ASHM01146064">
    <property type="protein sequence ID" value="PNX62160.1"/>
    <property type="molecule type" value="Genomic_DNA"/>
</dbReference>
<organism evidence="1 2">
    <name type="scientific">Trifolium pratense</name>
    <name type="common">Red clover</name>
    <dbReference type="NCBI Taxonomy" id="57577"/>
    <lineage>
        <taxon>Eukaryota</taxon>
        <taxon>Viridiplantae</taxon>
        <taxon>Streptophyta</taxon>
        <taxon>Embryophyta</taxon>
        <taxon>Tracheophyta</taxon>
        <taxon>Spermatophyta</taxon>
        <taxon>Magnoliopsida</taxon>
        <taxon>eudicotyledons</taxon>
        <taxon>Gunneridae</taxon>
        <taxon>Pentapetalae</taxon>
        <taxon>rosids</taxon>
        <taxon>fabids</taxon>
        <taxon>Fabales</taxon>
        <taxon>Fabaceae</taxon>
        <taxon>Papilionoideae</taxon>
        <taxon>50 kb inversion clade</taxon>
        <taxon>NPAAA clade</taxon>
        <taxon>Hologalegina</taxon>
        <taxon>IRL clade</taxon>
        <taxon>Trifolieae</taxon>
        <taxon>Trifolium</taxon>
    </lineage>
</organism>
<feature type="non-terminal residue" evidence="1">
    <location>
        <position position="39"/>
    </location>
</feature>
<dbReference type="Proteomes" id="UP000236291">
    <property type="component" value="Unassembled WGS sequence"/>
</dbReference>
<dbReference type="AlphaFoldDB" id="A0A2K3K791"/>
<evidence type="ECO:0000313" key="1">
    <source>
        <dbReference type="EMBL" id="PNX62160.1"/>
    </source>
</evidence>
<accession>A0A2K3K791</accession>
<comment type="caution">
    <text evidence="1">The sequence shown here is derived from an EMBL/GenBank/DDBJ whole genome shotgun (WGS) entry which is preliminary data.</text>
</comment>
<protein>
    <submittedName>
        <fullName evidence="1">Uncharacterized protein</fullName>
    </submittedName>
</protein>
<proteinExistence type="predicted"/>
<name>A0A2K3K791_TRIPR</name>
<reference evidence="1 2" key="1">
    <citation type="journal article" date="2014" name="Am. J. Bot.">
        <title>Genome assembly and annotation for red clover (Trifolium pratense; Fabaceae).</title>
        <authorList>
            <person name="Istvanek J."/>
            <person name="Jaros M."/>
            <person name="Krenek A."/>
            <person name="Repkova J."/>
        </authorList>
    </citation>
    <scope>NUCLEOTIDE SEQUENCE [LARGE SCALE GENOMIC DNA]</scope>
    <source>
        <strain evidence="2">cv. Tatra</strain>
        <tissue evidence="1">Young leaves</tissue>
    </source>
</reference>